<dbReference type="EMBL" id="JATAAI010000016">
    <property type="protein sequence ID" value="KAK1740205.1"/>
    <property type="molecule type" value="Genomic_DNA"/>
</dbReference>
<protein>
    <submittedName>
        <fullName evidence="3">Uncharacterized protein</fullName>
    </submittedName>
</protein>
<comment type="caution">
    <text evidence="3">The sequence shown here is derived from an EMBL/GenBank/DDBJ whole genome shotgun (WGS) entry which is preliminary data.</text>
</comment>
<evidence type="ECO:0000313" key="3">
    <source>
        <dbReference type="EMBL" id="KAK1740205.1"/>
    </source>
</evidence>
<keyword evidence="2" id="KW-1133">Transmembrane helix</keyword>
<evidence type="ECO:0000256" key="1">
    <source>
        <dbReference type="SAM" id="MobiDB-lite"/>
    </source>
</evidence>
<accession>A0AAD9DC21</accession>
<feature type="region of interest" description="Disordered" evidence="1">
    <location>
        <begin position="1"/>
        <end position="20"/>
    </location>
</feature>
<proteinExistence type="predicted"/>
<evidence type="ECO:0000313" key="4">
    <source>
        <dbReference type="Proteomes" id="UP001224775"/>
    </source>
</evidence>
<keyword evidence="4" id="KW-1185">Reference proteome</keyword>
<dbReference type="Proteomes" id="UP001224775">
    <property type="component" value="Unassembled WGS sequence"/>
</dbReference>
<organism evidence="3 4">
    <name type="scientific">Skeletonema marinoi</name>
    <dbReference type="NCBI Taxonomy" id="267567"/>
    <lineage>
        <taxon>Eukaryota</taxon>
        <taxon>Sar</taxon>
        <taxon>Stramenopiles</taxon>
        <taxon>Ochrophyta</taxon>
        <taxon>Bacillariophyta</taxon>
        <taxon>Coscinodiscophyceae</taxon>
        <taxon>Thalassiosirophycidae</taxon>
        <taxon>Thalassiosirales</taxon>
        <taxon>Skeletonemataceae</taxon>
        <taxon>Skeletonema</taxon>
        <taxon>Skeletonema marinoi-dohrnii complex</taxon>
    </lineage>
</organism>
<reference evidence="3" key="1">
    <citation type="submission" date="2023-06" db="EMBL/GenBank/DDBJ databases">
        <title>Survivors Of The Sea: Transcriptome response of Skeletonema marinoi to long-term dormancy.</title>
        <authorList>
            <person name="Pinder M.I.M."/>
            <person name="Kourtchenko O."/>
            <person name="Robertson E.K."/>
            <person name="Larsson T."/>
            <person name="Maumus F."/>
            <person name="Osuna-Cruz C.M."/>
            <person name="Vancaester E."/>
            <person name="Stenow R."/>
            <person name="Vandepoele K."/>
            <person name="Ploug H."/>
            <person name="Bruchert V."/>
            <person name="Godhe A."/>
            <person name="Topel M."/>
        </authorList>
    </citation>
    <scope>NUCLEOTIDE SEQUENCE</scope>
    <source>
        <strain evidence="3">R05AC</strain>
    </source>
</reference>
<gene>
    <name evidence="3" type="ORF">QTG54_009155</name>
</gene>
<feature type="compositionally biased region" description="Basic and acidic residues" evidence="1">
    <location>
        <begin position="1"/>
        <end position="15"/>
    </location>
</feature>
<evidence type="ECO:0000256" key="2">
    <source>
        <dbReference type="SAM" id="Phobius"/>
    </source>
</evidence>
<keyword evidence="2" id="KW-0472">Membrane</keyword>
<sequence length="659" mass="73935">MATNNHDYEQVHLNDDDADSESIELVQGRRLQRTLGSGPSAESTTSSSSSTIVRWVIISFLMVGMYMLGMKQGKSDVLDDKGTKQHKNKDKHKNYGTSFTLERVQNTRQAALNLINMLQEYYGGKEQSEKMMLQSWLQPWDFDNATDMTGMVDKMVDTMARALVTDDQKEFIIGTIGSSVAAGHDNCNYDSYELQMERTFGPVWEAAGMKLTCQNAGEGGGCGDDFANQVFCIQQNVSPDIDIAHYTWTYFEAGGPASAKALVMRESLARWAQMLPHQPPVHVYNTGKMNRYQGDEHQLAEHMSEFGYNAFYMTSGLYNGGFDYDAAKEDGVDHLGWGHVGDGYHNVTRYGENESSPERKESLGTVMRNWHPGPLAFQFVSDTFSYIYSQAMIRALDLIESDLKNGIDPAEKWAASKRKIQIKSSLPPPKFCDPLYCVVDEAPGCINFEKPTYGWWGARVEDPDDSLNPHKGEVQNWEVWHVDEPIWRGVSKQDQIFFEDRDDKEICRHLDACGGISATSKDSGSVVFRLPKQEVGLVVICGCCGKQVGTEMILNNTNIEISYNGEVLDRNAWDIWPNGKCVRLMKKFDANVAKATTGHNYLKIEALENLSSPVRISHVKVKEEFEVEGDDDFDTKIRNRPGATVQHLLDEAALILSAD</sequence>
<name>A0AAD9DC21_9STRA</name>
<keyword evidence="2" id="KW-0812">Transmembrane</keyword>
<feature type="transmembrane region" description="Helical" evidence="2">
    <location>
        <begin position="52"/>
        <end position="69"/>
    </location>
</feature>
<dbReference type="AlphaFoldDB" id="A0AAD9DC21"/>